<dbReference type="GO" id="GO:0032993">
    <property type="term" value="C:protein-DNA complex"/>
    <property type="evidence" value="ECO:0007669"/>
    <property type="project" value="TreeGrafter"/>
</dbReference>
<comment type="caution">
    <text evidence="12">The sequence shown here is derived from an EMBL/GenBank/DDBJ whole genome shotgun (WGS) entry which is preliminary data.</text>
</comment>
<dbReference type="Gene3D" id="6.10.250.690">
    <property type="match status" value="1"/>
</dbReference>
<dbReference type="InterPro" id="IPR011006">
    <property type="entry name" value="CheY-like_superfamily"/>
</dbReference>
<organism evidence="12 13">
    <name type="scientific">Bacillus infantis</name>
    <dbReference type="NCBI Taxonomy" id="324767"/>
    <lineage>
        <taxon>Bacteria</taxon>
        <taxon>Bacillati</taxon>
        <taxon>Bacillota</taxon>
        <taxon>Bacilli</taxon>
        <taxon>Bacillales</taxon>
        <taxon>Bacillaceae</taxon>
        <taxon>Bacillus</taxon>
    </lineage>
</organism>
<sequence>MKKKILIVEDEKQIAHILTLELSYEGYETVSAYDGQTGLELALQGGWDVILLDVMLPKLDGIGVLQHFRKVNKDTPVIMLTARTATRDKVNGLDQGANDYITKPFDIDELFARIRAALRLTQVNNDHTQEVIELAGIRLEKGTREAYRDGKPVELTSREFDLLAYLMENKNLVLTREQIILNVWGYDHHGETNVVDVYVRHLRRKLDLKQTDPILHTYRGVGYSMKEPGK</sequence>
<dbReference type="GO" id="GO:0006355">
    <property type="term" value="P:regulation of DNA-templated transcription"/>
    <property type="evidence" value="ECO:0007669"/>
    <property type="project" value="InterPro"/>
</dbReference>
<dbReference type="GO" id="GO:0000976">
    <property type="term" value="F:transcription cis-regulatory region binding"/>
    <property type="evidence" value="ECO:0007669"/>
    <property type="project" value="TreeGrafter"/>
</dbReference>
<dbReference type="Gene3D" id="1.10.10.10">
    <property type="entry name" value="Winged helix-like DNA-binding domain superfamily/Winged helix DNA-binding domain"/>
    <property type="match status" value="1"/>
</dbReference>
<dbReference type="InterPro" id="IPR036388">
    <property type="entry name" value="WH-like_DNA-bd_sf"/>
</dbReference>
<dbReference type="FunFam" id="3.40.50.2300:FF:000001">
    <property type="entry name" value="DNA-binding response regulator PhoB"/>
    <property type="match status" value="1"/>
</dbReference>
<name>A0A5D4RCU6_9BACI</name>
<dbReference type="GO" id="GO:0005829">
    <property type="term" value="C:cytosol"/>
    <property type="evidence" value="ECO:0007669"/>
    <property type="project" value="TreeGrafter"/>
</dbReference>
<dbReference type="PROSITE" id="PS50110">
    <property type="entry name" value="RESPONSE_REGULATORY"/>
    <property type="match status" value="1"/>
</dbReference>
<dbReference type="SUPFAM" id="SSF52172">
    <property type="entry name" value="CheY-like"/>
    <property type="match status" value="1"/>
</dbReference>
<dbReference type="Proteomes" id="UP000322139">
    <property type="component" value="Unassembled WGS sequence"/>
</dbReference>
<dbReference type="FunFam" id="1.10.10.10:FF:000005">
    <property type="entry name" value="Two-component system response regulator"/>
    <property type="match status" value="1"/>
</dbReference>
<dbReference type="InterPro" id="IPR001789">
    <property type="entry name" value="Sig_transdc_resp-reg_receiver"/>
</dbReference>
<keyword evidence="2" id="KW-0963">Cytoplasm</keyword>
<evidence type="ECO:0000256" key="8">
    <source>
        <dbReference type="PROSITE-ProRule" id="PRU00169"/>
    </source>
</evidence>
<reference evidence="12 13" key="1">
    <citation type="submission" date="2019-08" db="EMBL/GenBank/DDBJ databases">
        <title>Bacillus genomes from the desert of Cuatro Cienegas, Coahuila.</title>
        <authorList>
            <person name="Olmedo-Alvarez G."/>
        </authorList>
    </citation>
    <scope>NUCLEOTIDE SEQUENCE [LARGE SCALE GENOMIC DNA]</scope>
    <source>
        <strain evidence="12 13">CH446_14T</strain>
    </source>
</reference>
<evidence type="ECO:0000313" key="13">
    <source>
        <dbReference type="Proteomes" id="UP000322139"/>
    </source>
</evidence>
<keyword evidence="5" id="KW-0805">Transcription regulation</keyword>
<accession>A0A5D4RCU6</accession>
<feature type="domain" description="OmpR/PhoB-type" evidence="11">
    <location>
        <begin position="129"/>
        <end position="227"/>
    </location>
</feature>
<dbReference type="Pfam" id="PF00072">
    <property type="entry name" value="Response_reg"/>
    <property type="match status" value="1"/>
</dbReference>
<evidence type="ECO:0000313" key="12">
    <source>
        <dbReference type="EMBL" id="TYS48590.1"/>
    </source>
</evidence>
<dbReference type="EMBL" id="VTER01000005">
    <property type="protein sequence ID" value="TYS48590.1"/>
    <property type="molecule type" value="Genomic_DNA"/>
</dbReference>
<evidence type="ECO:0000256" key="5">
    <source>
        <dbReference type="ARBA" id="ARBA00023015"/>
    </source>
</evidence>
<feature type="domain" description="Response regulatory" evidence="10">
    <location>
        <begin position="4"/>
        <end position="118"/>
    </location>
</feature>
<dbReference type="PANTHER" id="PTHR48111">
    <property type="entry name" value="REGULATOR OF RPOS"/>
    <property type="match status" value="1"/>
</dbReference>
<evidence type="ECO:0000259" key="10">
    <source>
        <dbReference type="PROSITE" id="PS50110"/>
    </source>
</evidence>
<dbReference type="Gene3D" id="3.40.50.2300">
    <property type="match status" value="1"/>
</dbReference>
<evidence type="ECO:0000256" key="4">
    <source>
        <dbReference type="ARBA" id="ARBA00023012"/>
    </source>
</evidence>
<evidence type="ECO:0000256" key="3">
    <source>
        <dbReference type="ARBA" id="ARBA00022553"/>
    </source>
</evidence>
<dbReference type="InterPro" id="IPR016032">
    <property type="entry name" value="Sig_transdc_resp-reg_C-effctor"/>
</dbReference>
<proteinExistence type="predicted"/>
<evidence type="ECO:0000256" key="7">
    <source>
        <dbReference type="ARBA" id="ARBA00023163"/>
    </source>
</evidence>
<dbReference type="AlphaFoldDB" id="A0A5D4RCU6"/>
<dbReference type="Pfam" id="PF00486">
    <property type="entry name" value="Trans_reg_C"/>
    <property type="match status" value="1"/>
</dbReference>
<keyword evidence="7" id="KW-0804">Transcription</keyword>
<evidence type="ECO:0000256" key="1">
    <source>
        <dbReference type="ARBA" id="ARBA00004496"/>
    </source>
</evidence>
<keyword evidence="3 8" id="KW-0597">Phosphoprotein</keyword>
<dbReference type="PANTHER" id="PTHR48111:SF22">
    <property type="entry name" value="REGULATOR OF RPOS"/>
    <property type="match status" value="1"/>
</dbReference>
<dbReference type="PROSITE" id="PS51755">
    <property type="entry name" value="OMPR_PHOB"/>
    <property type="match status" value="1"/>
</dbReference>
<dbReference type="CDD" id="cd00383">
    <property type="entry name" value="trans_reg_C"/>
    <property type="match status" value="1"/>
</dbReference>
<evidence type="ECO:0000256" key="9">
    <source>
        <dbReference type="PROSITE-ProRule" id="PRU01091"/>
    </source>
</evidence>
<dbReference type="InterPro" id="IPR039420">
    <property type="entry name" value="WalR-like"/>
</dbReference>
<gene>
    <name evidence="12" type="ORF">FZD51_10750</name>
</gene>
<feature type="DNA-binding region" description="OmpR/PhoB-type" evidence="9">
    <location>
        <begin position="129"/>
        <end position="227"/>
    </location>
</feature>
<keyword evidence="4" id="KW-0902">Two-component regulatory system</keyword>
<dbReference type="RefSeq" id="WP_094768757.1">
    <property type="nucleotide sequence ID" value="NZ_JAHXNN010000024.1"/>
</dbReference>
<dbReference type="SMART" id="SM00862">
    <property type="entry name" value="Trans_reg_C"/>
    <property type="match status" value="1"/>
</dbReference>
<comment type="subcellular location">
    <subcellularLocation>
        <location evidence="1">Cytoplasm</location>
    </subcellularLocation>
</comment>
<dbReference type="SUPFAM" id="SSF46894">
    <property type="entry name" value="C-terminal effector domain of the bipartite response regulators"/>
    <property type="match status" value="1"/>
</dbReference>
<feature type="modified residue" description="4-aspartylphosphate" evidence="8">
    <location>
        <position position="53"/>
    </location>
</feature>
<dbReference type="InterPro" id="IPR001867">
    <property type="entry name" value="OmpR/PhoB-type_DNA-bd"/>
</dbReference>
<dbReference type="SMART" id="SM00448">
    <property type="entry name" value="REC"/>
    <property type="match status" value="1"/>
</dbReference>
<dbReference type="GO" id="GO:0000156">
    <property type="term" value="F:phosphorelay response regulator activity"/>
    <property type="evidence" value="ECO:0007669"/>
    <property type="project" value="TreeGrafter"/>
</dbReference>
<evidence type="ECO:0000259" key="11">
    <source>
        <dbReference type="PROSITE" id="PS51755"/>
    </source>
</evidence>
<keyword evidence="6 9" id="KW-0238">DNA-binding</keyword>
<evidence type="ECO:0000256" key="2">
    <source>
        <dbReference type="ARBA" id="ARBA00022490"/>
    </source>
</evidence>
<protein>
    <submittedName>
        <fullName evidence="12">Response regulator transcription factor</fullName>
    </submittedName>
</protein>
<evidence type="ECO:0000256" key="6">
    <source>
        <dbReference type="ARBA" id="ARBA00023125"/>
    </source>
</evidence>